<dbReference type="EMBL" id="MU629479">
    <property type="protein sequence ID" value="KAJ1256759.1"/>
    <property type="molecule type" value="Genomic_DNA"/>
</dbReference>
<gene>
    <name evidence="2" type="ORF">BS78_K312500</name>
</gene>
<feature type="region of interest" description="Disordered" evidence="1">
    <location>
        <begin position="1"/>
        <end position="38"/>
    </location>
</feature>
<evidence type="ECO:0000313" key="2">
    <source>
        <dbReference type="EMBL" id="KAJ1256759.1"/>
    </source>
</evidence>
<organism evidence="2 3">
    <name type="scientific">Paspalum vaginatum</name>
    <name type="common">seashore paspalum</name>
    <dbReference type="NCBI Taxonomy" id="158149"/>
    <lineage>
        <taxon>Eukaryota</taxon>
        <taxon>Viridiplantae</taxon>
        <taxon>Streptophyta</taxon>
        <taxon>Embryophyta</taxon>
        <taxon>Tracheophyta</taxon>
        <taxon>Spermatophyta</taxon>
        <taxon>Magnoliopsida</taxon>
        <taxon>Liliopsida</taxon>
        <taxon>Poales</taxon>
        <taxon>Poaceae</taxon>
        <taxon>PACMAD clade</taxon>
        <taxon>Panicoideae</taxon>
        <taxon>Andropogonodae</taxon>
        <taxon>Paspaleae</taxon>
        <taxon>Paspalinae</taxon>
        <taxon>Paspalum</taxon>
    </lineage>
</organism>
<proteinExistence type="predicted"/>
<keyword evidence="3" id="KW-1185">Reference proteome</keyword>
<comment type="caution">
    <text evidence="2">The sequence shown here is derived from an EMBL/GenBank/DDBJ whole genome shotgun (WGS) entry which is preliminary data.</text>
</comment>
<dbReference type="EMBL" id="MU629479">
    <property type="protein sequence ID" value="KAJ1256760.1"/>
    <property type="molecule type" value="Genomic_DNA"/>
</dbReference>
<dbReference type="Proteomes" id="UP001164776">
    <property type="component" value="Unassembled WGS sequence"/>
</dbReference>
<feature type="region of interest" description="Disordered" evidence="1">
    <location>
        <begin position="66"/>
        <end position="100"/>
    </location>
</feature>
<sequence length="100" mass="10542">MAAAQRTDRPPSPCPTPSVSSRRHTPEGTAVRPSSSSTAAIGSLLSRPSAPYHLVGAAPHWIWGWGHPPRAPSPALHPSPLPHLEGRPLPSTRRTVADPS</sequence>
<feature type="compositionally biased region" description="Pro residues" evidence="1">
    <location>
        <begin position="69"/>
        <end position="81"/>
    </location>
</feature>
<accession>A0A9W7XD64</accession>
<protein>
    <submittedName>
        <fullName evidence="2">Uncharacterized protein</fullName>
    </submittedName>
</protein>
<dbReference type="AlphaFoldDB" id="A0A9W7XD64"/>
<evidence type="ECO:0000313" key="3">
    <source>
        <dbReference type="Proteomes" id="UP001164776"/>
    </source>
</evidence>
<reference evidence="2 3" key="1">
    <citation type="submission" date="2022-10" db="EMBL/GenBank/DDBJ databases">
        <title>WGS assembly of Paspalum vaginatum 540-79.</title>
        <authorList>
            <person name="Sun G."/>
            <person name="Wase N."/>
            <person name="Shu S."/>
            <person name="Jenkins J."/>
            <person name="Zhou B."/>
            <person name="Torres-Rodriguez J."/>
            <person name="Chen C."/>
            <person name="Sandor L."/>
            <person name="Plott C."/>
            <person name="Yoshinga Y."/>
            <person name="Daum C."/>
            <person name="Qi P."/>
            <person name="Barry K."/>
            <person name="Lipzen A."/>
            <person name="Berry L."/>
            <person name="Pedersen C."/>
            <person name="Gottilla T."/>
            <person name="Foltz A."/>
            <person name="Yu H."/>
            <person name="O'Malley R."/>
            <person name="Zhang C."/>
            <person name="Devos K."/>
            <person name="Sigmon B."/>
            <person name="Yu B."/>
            <person name="Obata T."/>
            <person name="Schmutz J."/>
            <person name="Schnable J."/>
        </authorList>
    </citation>
    <scope>NUCLEOTIDE SEQUENCE [LARGE SCALE GENOMIC DNA]</scope>
    <source>
        <strain evidence="3">cv. 540-79</strain>
    </source>
</reference>
<evidence type="ECO:0000256" key="1">
    <source>
        <dbReference type="SAM" id="MobiDB-lite"/>
    </source>
</evidence>
<name>A0A9W7XD64_9POAL</name>